<dbReference type="PANTHER" id="PTHR21581:SF6">
    <property type="entry name" value="TRAFFICKING PROTEIN PARTICLE COMPLEX SUBUNIT 12"/>
    <property type="match status" value="1"/>
</dbReference>
<name>A0A9D1HGN9_9FIRM</name>
<evidence type="ECO:0000256" key="3">
    <source>
        <dbReference type="ARBA" id="ARBA00022801"/>
    </source>
</evidence>
<keyword evidence="2 11" id="KW-0732">Signal</keyword>
<reference evidence="13" key="1">
    <citation type="submission" date="2020-10" db="EMBL/GenBank/DDBJ databases">
        <authorList>
            <person name="Gilroy R."/>
        </authorList>
    </citation>
    <scope>NUCLEOTIDE SEQUENCE</scope>
    <source>
        <strain evidence="13">CHK187-14744</strain>
    </source>
</reference>
<dbReference type="Proteomes" id="UP000824164">
    <property type="component" value="Unassembled WGS sequence"/>
</dbReference>
<protein>
    <submittedName>
        <fullName evidence="13">D-alanyl-D-alanine carboxypeptidase</fullName>
    </submittedName>
</protein>
<feature type="binding site" evidence="8">
    <location>
        <position position="329"/>
    </location>
    <ligand>
        <name>substrate</name>
    </ligand>
</feature>
<dbReference type="GO" id="GO:0009002">
    <property type="term" value="F:serine-type D-Ala-D-Ala carboxypeptidase activity"/>
    <property type="evidence" value="ECO:0007669"/>
    <property type="project" value="InterPro"/>
</dbReference>
<evidence type="ECO:0000256" key="8">
    <source>
        <dbReference type="PIRSR" id="PIRSR618044-2"/>
    </source>
</evidence>
<feature type="signal peptide" evidence="11">
    <location>
        <begin position="1"/>
        <end position="22"/>
    </location>
</feature>
<evidence type="ECO:0000256" key="2">
    <source>
        <dbReference type="ARBA" id="ARBA00022729"/>
    </source>
</evidence>
<dbReference type="PROSITE" id="PS51257">
    <property type="entry name" value="PROKAR_LIPOPROTEIN"/>
    <property type="match status" value="1"/>
</dbReference>
<comment type="similarity">
    <text evidence="1 9">Belongs to the peptidase S11 family.</text>
</comment>
<evidence type="ECO:0000256" key="1">
    <source>
        <dbReference type="ARBA" id="ARBA00007164"/>
    </source>
</evidence>
<feature type="chain" id="PRO_5038788461" evidence="11">
    <location>
        <begin position="23"/>
        <end position="378"/>
    </location>
</feature>
<organism evidence="13 14">
    <name type="scientific">Candidatus Onthocola gallistercoris</name>
    <dbReference type="NCBI Taxonomy" id="2840876"/>
    <lineage>
        <taxon>Bacteria</taxon>
        <taxon>Bacillati</taxon>
        <taxon>Bacillota</taxon>
        <taxon>Bacilli</taxon>
        <taxon>Candidatus Onthocola</taxon>
    </lineage>
</organism>
<dbReference type="SUPFAM" id="SSF56601">
    <property type="entry name" value="beta-lactamase/transpeptidase-like"/>
    <property type="match status" value="1"/>
</dbReference>
<keyword evidence="4" id="KW-0133">Cell shape</keyword>
<feature type="region of interest" description="Disordered" evidence="10">
    <location>
        <begin position="70"/>
        <end position="124"/>
    </location>
</feature>
<evidence type="ECO:0000256" key="4">
    <source>
        <dbReference type="ARBA" id="ARBA00022960"/>
    </source>
</evidence>
<dbReference type="GO" id="GO:0006508">
    <property type="term" value="P:proteolysis"/>
    <property type="evidence" value="ECO:0007669"/>
    <property type="project" value="InterPro"/>
</dbReference>
<evidence type="ECO:0000259" key="12">
    <source>
        <dbReference type="Pfam" id="PF00768"/>
    </source>
</evidence>
<evidence type="ECO:0000256" key="10">
    <source>
        <dbReference type="SAM" id="MobiDB-lite"/>
    </source>
</evidence>
<dbReference type="AlphaFoldDB" id="A0A9D1HGN9"/>
<dbReference type="GO" id="GO:0008360">
    <property type="term" value="P:regulation of cell shape"/>
    <property type="evidence" value="ECO:0007669"/>
    <property type="project" value="UniProtKB-KW"/>
</dbReference>
<gene>
    <name evidence="13" type="ORF">IAB63_06605</name>
</gene>
<keyword evidence="6" id="KW-0961">Cell wall biogenesis/degradation</keyword>
<evidence type="ECO:0000256" key="6">
    <source>
        <dbReference type="ARBA" id="ARBA00023316"/>
    </source>
</evidence>
<dbReference type="InterPro" id="IPR012338">
    <property type="entry name" value="Beta-lactam/transpept-like"/>
</dbReference>
<feature type="active site" description="Proton acceptor" evidence="7">
    <location>
        <position position="159"/>
    </location>
</feature>
<feature type="active site" evidence="7">
    <location>
        <position position="213"/>
    </location>
</feature>
<evidence type="ECO:0000256" key="5">
    <source>
        <dbReference type="ARBA" id="ARBA00022984"/>
    </source>
</evidence>
<evidence type="ECO:0000256" key="9">
    <source>
        <dbReference type="RuleBase" id="RU004016"/>
    </source>
</evidence>
<comment type="caution">
    <text evidence="13">The sequence shown here is derived from an EMBL/GenBank/DDBJ whole genome shotgun (WGS) entry which is preliminary data.</text>
</comment>
<dbReference type="PANTHER" id="PTHR21581">
    <property type="entry name" value="D-ALANYL-D-ALANINE CARBOXYPEPTIDASE"/>
    <property type="match status" value="1"/>
</dbReference>
<accession>A0A9D1HGN9</accession>
<feature type="active site" description="Acyl-ester intermediate" evidence="7">
    <location>
        <position position="156"/>
    </location>
</feature>
<feature type="compositionally biased region" description="Polar residues" evidence="10">
    <location>
        <begin position="70"/>
        <end position="87"/>
    </location>
</feature>
<reference evidence="13" key="2">
    <citation type="journal article" date="2021" name="PeerJ">
        <title>Extensive microbial diversity within the chicken gut microbiome revealed by metagenomics and culture.</title>
        <authorList>
            <person name="Gilroy R."/>
            <person name="Ravi A."/>
            <person name="Getino M."/>
            <person name="Pursley I."/>
            <person name="Horton D.L."/>
            <person name="Alikhan N.F."/>
            <person name="Baker D."/>
            <person name="Gharbi K."/>
            <person name="Hall N."/>
            <person name="Watson M."/>
            <person name="Adriaenssens E.M."/>
            <person name="Foster-Nyarko E."/>
            <person name="Jarju S."/>
            <person name="Secka A."/>
            <person name="Antonio M."/>
            <person name="Oren A."/>
            <person name="Chaudhuri R.R."/>
            <person name="La Ragione R."/>
            <person name="Hildebrand F."/>
            <person name="Pallen M.J."/>
        </authorList>
    </citation>
    <scope>NUCLEOTIDE SEQUENCE</scope>
    <source>
        <strain evidence="13">CHK187-14744</strain>
    </source>
</reference>
<dbReference type="InterPro" id="IPR018044">
    <property type="entry name" value="Peptidase_S11"/>
</dbReference>
<dbReference type="EMBL" id="DVLT01000042">
    <property type="protein sequence ID" value="HIU02909.1"/>
    <property type="molecule type" value="Genomic_DNA"/>
</dbReference>
<dbReference type="InterPro" id="IPR001967">
    <property type="entry name" value="Peptidase_S11_N"/>
</dbReference>
<dbReference type="PRINTS" id="PR00725">
    <property type="entry name" value="DADACBPTASE1"/>
</dbReference>
<evidence type="ECO:0000256" key="11">
    <source>
        <dbReference type="SAM" id="SignalP"/>
    </source>
</evidence>
<evidence type="ECO:0000313" key="14">
    <source>
        <dbReference type="Proteomes" id="UP000824164"/>
    </source>
</evidence>
<dbReference type="GO" id="GO:0009252">
    <property type="term" value="P:peptidoglycan biosynthetic process"/>
    <property type="evidence" value="ECO:0007669"/>
    <property type="project" value="UniProtKB-KW"/>
</dbReference>
<proteinExistence type="inferred from homology"/>
<dbReference type="GO" id="GO:0071555">
    <property type="term" value="P:cell wall organization"/>
    <property type="evidence" value="ECO:0007669"/>
    <property type="project" value="UniProtKB-KW"/>
</dbReference>
<evidence type="ECO:0000313" key="13">
    <source>
        <dbReference type="EMBL" id="HIU02909.1"/>
    </source>
</evidence>
<sequence>MKKKHAVLCCAMGLVVALTGCASSGSLIKSYTDTTLSDKSSLLSSSQNQALDFFASSLAIFPKEGVALSVQESTGGSDTPADTSPDSESYETESDTTVYETESSVLMAETDSGESTTETEAEAEPEIDSASALLAGIDSHESLFSKNIYERRAPASITKIMTALLTLENCDFSEEVTFTQDMVVTEPEATLCYLEVGDVLTVEQLFNGLLIQSGNDAANALAIHIAGSIDGFSEMMNQRARELGCVDTHFVNPSGLHDDDHYTSAYDIYLMFNECLKHEEFVSTIRQSEYTATYKNGSGQTVSEDYTTTNQYFLDYYDYPEGVRVIGGKTGTTDQAGRCLILYDTNTAGEGFISVILGADSGEMLYSEMNELLNKIPN</sequence>
<evidence type="ECO:0000256" key="7">
    <source>
        <dbReference type="PIRSR" id="PIRSR618044-1"/>
    </source>
</evidence>
<feature type="domain" description="Peptidase S11 D-alanyl-D-alanine carboxypeptidase A N-terminal" evidence="12">
    <location>
        <begin position="120"/>
        <end position="360"/>
    </location>
</feature>
<keyword evidence="5" id="KW-0573">Peptidoglycan synthesis</keyword>
<dbReference type="Gene3D" id="3.40.710.10">
    <property type="entry name" value="DD-peptidase/beta-lactamase superfamily"/>
    <property type="match status" value="1"/>
</dbReference>
<keyword evidence="13" id="KW-0645">Protease</keyword>
<dbReference type="Pfam" id="PF00768">
    <property type="entry name" value="Peptidase_S11"/>
    <property type="match status" value="1"/>
</dbReference>
<feature type="compositionally biased region" description="Polar residues" evidence="10">
    <location>
        <begin position="95"/>
        <end position="104"/>
    </location>
</feature>
<keyword evidence="13" id="KW-0121">Carboxypeptidase</keyword>
<keyword evidence="3" id="KW-0378">Hydrolase</keyword>